<protein>
    <submittedName>
        <fullName evidence="2">DUF6257 family protein</fullName>
    </submittedName>
</protein>
<feature type="compositionally biased region" description="Basic residues" evidence="1">
    <location>
        <begin position="56"/>
        <end position="65"/>
    </location>
</feature>
<dbReference type="Proteomes" id="UP001617907">
    <property type="component" value="Unassembled WGS sequence"/>
</dbReference>
<proteinExistence type="predicted"/>
<dbReference type="RefSeq" id="WP_350890774.1">
    <property type="nucleotide sequence ID" value="NZ_JBEOTR010000011.1"/>
</dbReference>
<keyword evidence="3" id="KW-1185">Reference proteome</keyword>
<feature type="compositionally biased region" description="Basic and acidic residues" evidence="1">
    <location>
        <begin position="43"/>
        <end position="55"/>
    </location>
</feature>
<dbReference type="EMBL" id="JBIVPC010000005">
    <property type="protein sequence ID" value="MFJ6036554.1"/>
    <property type="molecule type" value="Genomic_DNA"/>
</dbReference>
<reference evidence="2 3" key="1">
    <citation type="submission" date="2024-10" db="EMBL/GenBank/DDBJ databases">
        <title>The Natural Products Discovery Center: Release of the First 8490 Sequenced Strains for Exploring Actinobacteria Biosynthetic Diversity.</title>
        <authorList>
            <person name="Kalkreuter E."/>
            <person name="Kautsar S.A."/>
            <person name="Yang D."/>
            <person name="Bader C.D."/>
            <person name="Teijaro C.N."/>
            <person name="Fluegel L."/>
            <person name="Davis C.M."/>
            <person name="Simpson J.R."/>
            <person name="Lauterbach L."/>
            <person name="Steele A.D."/>
            <person name="Gui C."/>
            <person name="Meng S."/>
            <person name="Li G."/>
            <person name="Viehrig K."/>
            <person name="Ye F."/>
            <person name="Su P."/>
            <person name="Kiefer A.F."/>
            <person name="Nichols A."/>
            <person name="Cepeda A.J."/>
            <person name="Yan W."/>
            <person name="Fan B."/>
            <person name="Jiang Y."/>
            <person name="Adhikari A."/>
            <person name="Zheng C.-J."/>
            <person name="Schuster L."/>
            <person name="Cowan T.M."/>
            <person name="Smanski M.J."/>
            <person name="Chevrette M.G."/>
            <person name="De Carvalho L.P.S."/>
            <person name="Shen B."/>
        </authorList>
    </citation>
    <scope>NUCLEOTIDE SEQUENCE [LARGE SCALE GENOMIC DNA]</scope>
    <source>
        <strain evidence="2 3">NPDC093086</strain>
    </source>
</reference>
<evidence type="ECO:0000256" key="1">
    <source>
        <dbReference type="SAM" id="MobiDB-lite"/>
    </source>
</evidence>
<gene>
    <name evidence="2" type="ORF">ACIQFM_09855</name>
</gene>
<organism evidence="2 3">
    <name type="scientific">Streptomyces ardesiacus</name>
    <dbReference type="NCBI Taxonomy" id="285564"/>
    <lineage>
        <taxon>Bacteria</taxon>
        <taxon>Bacillati</taxon>
        <taxon>Actinomycetota</taxon>
        <taxon>Actinomycetes</taxon>
        <taxon>Kitasatosporales</taxon>
        <taxon>Streptomycetaceae</taxon>
        <taxon>Streptomyces</taxon>
    </lineage>
</organism>
<sequence length="65" mass="7427">MAAADLNASDYTGREKAKLAWYIARMAKRGIADDGTGNVDQSDLQRKFERIQDQARKRKEQGRKK</sequence>
<feature type="region of interest" description="Disordered" evidence="1">
    <location>
        <begin position="32"/>
        <end position="65"/>
    </location>
</feature>
<dbReference type="Pfam" id="PF19771">
    <property type="entry name" value="DUF6257"/>
    <property type="match status" value="1"/>
</dbReference>
<evidence type="ECO:0000313" key="2">
    <source>
        <dbReference type="EMBL" id="MFJ6036554.1"/>
    </source>
</evidence>
<comment type="caution">
    <text evidence="2">The sequence shown here is derived from an EMBL/GenBank/DDBJ whole genome shotgun (WGS) entry which is preliminary data.</text>
</comment>
<dbReference type="InterPro" id="IPR046224">
    <property type="entry name" value="DUF6257"/>
</dbReference>
<evidence type="ECO:0000313" key="3">
    <source>
        <dbReference type="Proteomes" id="UP001617907"/>
    </source>
</evidence>
<accession>A0ABW8H798</accession>
<name>A0ABW8H798_9ACTN</name>